<protein>
    <submittedName>
        <fullName evidence="5">Insulinase family protein</fullName>
    </submittedName>
</protein>
<feature type="domain" description="Peptidase M16 C-terminal" evidence="4">
    <location>
        <begin position="196"/>
        <end position="376"/>
    </location>
</feature>
<dbReference type="SUPFAM" id="SSF63411">
    <property type="entry name" value="LuxS/MPP-like metallohydrolase"/>
    <property type="match status" value="2"/>
</dbReference>
<dbReference type="InterPro" id="IPR050361">
    <property type="entry name" value="MPP/UQCRC_Complex"/>
</dbReference>
<proteinExistence type="predicted"/>
<keyword evidence="2" id="KW-0732">Signal</keyword>
<reference evidence="6" key="1">
    <citation type="submission" date="2020-03" db="EMBL/GenBank/DDBJ databases">
        <title>Whole-genome sequence of the purple nonsulfur bacterium Rhodocyclus tenuis DSM112.</title>
        <authorList>
            <person name="Kyndt J.A."/>
            <person name="Meyer T.E."/>
        </authorList>
    </citation>
    <scope>NUCLEOTIDE SEQUENCE [LARGE SCALE GENOMIC DNA]</scope>
    <source>
        <strain evidence="6">DSM 112</strain>
    </source>
</reference>
<evidence type="ECO:0000259" key="4">
    <source>
        <dbReference type="Pfam" id="PF05193"/>
    </source>
</evidence>
<evidence type="ECO:0000259" key="3">
    <source>
        <dbReference type="Pfam" id="PF00675"/>
    </source>
</evidence>
<organism evidence="5 6">
    <name type="scientific">Rhodocyclus gracilis</name>
    <dbReference type="NCBI Taxonomy" id="2929842"/>
    <lineage>
        <taxon>Bacteria</taxon>
        <taxon>Pseudomonadati</taxon>
        <taxon>Pseudomonadota</taxon>
        <taxon>Betaproteobacteria</taxon>
        <taxon>Rhodocyclales</taxon>
        <taxon>Rhodocyclaceae</taxon>
        <taxon>Rhodocyclus</taxon>
    </lineage>
</organism>
<dbReference type="EMBL" id="JAATWB010000006">
    <property type="protein sequence ID" value="NJA89573.1"/>
    <property type="molecule type" value="Genomic_DNA"/>
</dbReference>
<evidence type="ECO:0000256" key="2">
    <source>
        <dbReference type="SAM" id="SignalP"/>
    </source>
</evidence>
<keyword evidence="6" id="KW-1185">Reference proteome</keyword>
<dbReference type="RefSeq" id="WP_167682076.1">
    <property type="nucleotide sequence ID" value="NZ_JAATWB010000006.1"/>
</dbReference>
<dbReference type="InterPro" id="IPR007863">
    <property type="entry name" value="Peptidase_M16_C"/>
</dbReference>
<dbReference type="Proteomes" id="UP000720344">
    <property type="component" value="Unassembled WGS sequence"/>
</dbReference>
<dbReference type="PANTHER" id="PTHR11851">
    <property type="entry name" value="METALLOPROTEASE"/>
    <property type="match status" value="1"/>
</dbReference>
<comment type="caution">
    <text evidence="5">The sequence shown here is derived from an EMBL/GenBank/DDBJ whole genome shotgun (WGS) entry which is preliminary data.</text>
</comment>
<feature type="compositionally biased region" description="Pro residues" evidence="1">
    <location>
        <begin position="249"/>
        <end position="258"/>
    </location>
</feature>
<name>A0ABX0WKX1_9RHOO</name>
<dbReference type="PANTHER" id="PTHR11851:SF224">
    <property type="entry name" value="PROCESSING PROTEASE"/>
    <property type="match status" value="1"/>
</dbReference>
<dbReference type="Pfam" id="PF05193">
    <property type="entry name" value="Peptidase_M16_C"/>
    <property type="match status" value="1"/>
</dbReference>
<dbReference type="Pfam" id="PF00675">
    <property type="entry name" value="Peptidase_M16"/>
    <property type="match status" value="1"/>
</dbReference>
<evidence type="ECO:0000313" key="5">
    <source>
        <dbReference type="EMBL" id="NJA89573.1"/>
    </source>
</evidence>
<feature type="domain" description="Peptidase M16 N-terminal" evidence="3">
    <location>
        <begin position="43"/>
        <end position="183"/>
    </location>
</feature>
<feature type="chain" id="PRO_5047229484" evidence="2">
    <location>
        <begin position="29"/>
        <end position="443"/>
    </location>
</feature>
<feature type="region of interest" description="Disordered" evidence="1">
    <location>
        <begin position="241"/>
        <end position="261"/>
    </location>
</feature>
<dbReference type="InterPro" id="IPR011249">
    <property type="entry name" value="Metalloenz_LuxS/M16"/>
</dbReference>
<dbReference type="InterPro" id="IPR011765">
    <property type="entry name" value="Pept_M16_N"/>
</dbReference>
<feature type="signal peptide" evidence="2">
    <location>
        <begin position="1"/>
        <end position="28"/>
    </location>
</feature>
<gene>
    <name evidence="5" type="ORF">HCX48_10100</name>
</gene>
<dbReference type="Gene3D" id="3.30.830.10">
    <property type="entry name" value="Metalloenzyme, LuxS/M16 peptidase-like"/>
    <property type="match status" value="2"/>
</dbReference>
<evidence type="ECO:0000313" key="6">
    <source>
        <dbReference type="Proteomes" id="UP000720344"/>
    </source>
</evidence>
<accession>A0ABX0WKX1</accession>
<evidence type="ECO:0000256" key="1">
    <source>
        <dbReference type="SAM" id="MobiDB-lite"/>
    </source>
</evidence>
<sequence length="443" mass="46906">MKSSFPFGKVLAGFSVCAASVLWVPAHAGVNIEHWQAPSGARVFFVENHALPIVDVQLDFAAGTAFDPPGKAGLASLTRDLLDLGAGAQDETAIANRLADLGAQLGGGADMDRASVSLRTLSAPETRGPALAILRDVVSLPRFPAAVVEREQARTIAALKEALTRPETLAARAFWSGMYAAHPYGVQSSPASLAALTRDDLRAFHARHYTAAAATVTLVGDLSRAEAEAVARELTAALPVSDTRQTTLPPLPAPPAAPAPAENRIAHPAAQAHVLLGMPAVRRGDPDYFPLLVGNYTLGGGGFVSRLVKEVRDKNGYAYSVYSYFMPLVQPGPFTIGLQTKKTQAKAALALTRETLTAFLAGGPSEEELKAAKLNLVGSFPLRLDSNRKILDNVAAIGFYRMPLDYLDRYAENVEKVTAADVRAAFARHVQPAQLTTVVVGGE</sequence>